<evidence type="ECO:0000313" key="3">
    <source>
        <dbReference type="Proteomes" id="UP000192335"/>
    </source>
</evidence>
<dbReference type="Proteomes" id="UP000192335">
    <property type="component" value="Unassembled WGS sequence"/>
</dbReference>
<organism evidence="2 3">
    <name type="scientific">Mycobacterium persicum</name>
    <dbReference type="NCBI Taxonomy" id="1487726"/>
    <lineage>
        <taxon>Bacteria</taxon>
        <taxon>Bacillati</taxon>
        <taxon>Actinomycetota</taxon>
        <taxon>Actinomycetes</taxon>
        <taxon>Mycobacteriales</taxon>
        <taxon>Mycobacteriaceae</taxon>
        <taxon>Mycobacterium</taxon>
    </lineage>
</organism>
<name>A0A8E2IM34_9MYCO</name>
<feature type="region of interest" description="Disordered" evidence="1">
    <location>
        <begin position="42"/>
        <end position="65"/>
    </location>
</feature>
<protein>
    <submittedName>
        <fullName evidence="2">Uncharacterized protein</fullName>
    </submittedName>
</protein>
<sequence length="159" mass="17398">MQKYGANGNGDYGDQIRHGGSGSGSGITNNAVLQDICKPRAENAKRQNGTEGGGSHCRNPWRRREANQYQLRTGKAELTSGEHQRRIAGVTEEMAYINPPEALTGRCGDCHQHTASVGMDTVPHPQDHRHTGQANEDPQYGVCRCALVMQHGKRKQHGE</sequence>
<gene>
    <name evidence="2" type="ORF">B4U45_01210</name>
</gene>
<comment type="caution">
    <text evidence="2">The sequence shown here is derived from an EMBL/GenBank/DDBJ whole genome shotgun (WGS) entry which is preliminary data.</text>
</comment>
<feature type="region of interest" description="Disordered" evidence="1">
    <location>
        <begin position="1"/>
        <end position="27"/>
    </location>
</feature>
<reference evidence="2 3" key="1">
    <citation type="submission" date="2017-02" db="EMBL/GenBank/DDBJ databases">
        <title>Mycobacterium kansasii genomes.</title>
        <authorList>
            <person name="Borowka P."/>
            <person name="Strapagiel D."/>
            <person name="Marciniak B."/>
            <person name="Lach J."/>
            <person name="Bakula Z."/>
            <person name="Van Ingen J."/>
            <person name="Safianowska A."/>
            <person name="Brzostek A."/>
            <person name="Dziadek J."/>
            <person name="Jagielski T."/>
        </authorList>
    </citation>
    <scope>NUCLEOTIDE SEQUENCE [LARGE SCALE GENOMIC DNA]</scope>
    <source>
        <strain evidence="2 3">12MK</strain>
    </source>
</reference>
<dbReference type="EMBL" id="MWQA01000001">
    <property type="protein sequence ID" value="ORC05500.1"/>
    <property type="molecule type" value="Genomic_DNA"/>
</dbReference>
<accession>A0A8E2IM34</accession>
<evidence type="ECO:0000256" key="1">
    <source>
        <dbReference type="SAM" id="MobiDB-lite"/>
    </source>
</evidence>
<proteinExistence type="predicted"/>
<dbReference type="AlphaFoldDB" id="A0A8E2IM34"/>
<evidence type="ECO:0000313" key="2">
    <source>
        <dbReference type="EMBL" id="ORC05500.1"/>
    </source>
</evidence>